<dbReference type="InterPro" id="IPR003333">
    <property type="entry name" value="CMAS"/>
</dbReference>
<dbReference type="GO" id="GO:0008168">
    <property type="term" value="F:methyltransferase activity"/>
    <property type="evidence" value="ECO:0007669"/>
    <property type="project" value="UniProtKB-KW"/>
</dbReference>
<proteinExistence type="inferred from homology"/>
<protein>
    <submittedName>
        <fullName evidence="6">Cyclopropane-fatty-acyl-phospholipid synthase family protein</fullName>
        <ecNumber evidence="6">2.1.1.-</ecNumber>
    </submittedName>
</protein>
<evidence type="ECO:0000256" key="5">
    <source>
        <dbReference type="ARBA" id="ARBA00023098"/>
    </source>
</evidence>
<dbReference type="InterPro" id="IPR029063">
    <property type="entry name" value="SAM-dependent_MTases_sf"/>
</dbReference>
<dbReference type="EMBL" id="JBDKXB010000010">
    <property type="protein sequence ID" value="MEY6432659.1"/>
    <property type="molecule type" value="Genomic_DNA"/>
</dbReference>
<dbReference type="CDD" id="cd02440">
    <property type="entry name" value="AdoMet_MTases"/>
    <property type="match status" value="1"/>
</dbReference>
<evidence type="ECO:0000256" key="2">
    <source>
        <dbReference type="ARBA" id="ARBA00022603"/>
    </source>
</evidence>
<dbReference type="PANTHER" id="PTHR43667">
    <property type="entry name" value="CYCLOPROPANE-FATTY-ACYL-PHOSPHOLIPID SYNTHASE"/>
    <property type="match status" value="1"/>
</dbReference>
<sequence length="411" mass="47417">MMAKDNTADVEWPPAGDFSWHPTRRLLRRLARIRLLQGRIDIRADRRLYSMIGDQPGPTVEVRLHRPLRLIARTLFGGDMGFARGYFAGDWDTSDLQDLMYLFAVNEPAIASLETGSWLHRLRVRLHHQRHANTRRGSRHNISYHYDLGNDFYRLWLDPTMTYSSGLFTTGTESLEQAQRNKNQRLLDLLEARPGQRILEIGCGWGGFAEQAAAAGLQVTGITLSEEQLAWARERAERAGLAEQVSLRLQDYRDLDGTYDHIVSIEMFEAVGEAYWDQYMQTLRRCLRPGGRAALQVITIDEPTFVYYRDRPDFIQRYIFPGGMLPTPERFAQAARRAGLEVTAQSFHGADYACTLATWHQTFDERLAEIRALGYDEPFIRLWRYYLAYCEAGFRDGRIDLMQVRLERAGV</sequence>
<dbReference type="SUPFAM" id="SSF53335">
    <property type="entry name" value="S-adenosyl-L-methionine-dependent methyltransferases"/>
    <property type="match status" value="1"/>
</dbReference>
<dbReference type="PANTHER" id="PTHR43667:SF2">
    <property type="entry name" value="FATTY ACID C-METHYL TRANSFERASE"/>
    <property type="match status" value="1"/>
</dbReference>
<keyword evidence="2 6" id="KW-0489">Methyltransferase</keyword>
<evidence type="ECO:0000256" key="4">
    <source>
        <dbReference type="ARBA" id="ARBA00022691"/>
    </source>
</evidence>
<gene>
    <name evidence="6" type="ORF">ABC977_09600</name>
</gene>
<evidence type="ECO:0000256" key="3">
    <source>
        <dbReference type="ARBA" id="ARBA00022679"/>
    </source>
</evidence>
<evidence type="ECO:0000256" key="1">
    <source>
        <dbReference type="ARBA" id="ARBA00010815"/>
    </source>
</evidence>
<evidence type="ECO:0000313" key="6">
    <source>
        <dbReference type="EMBL" id="MEY6432659.1"/>
    </source>
</evidence>
<dbReference type="Pfam" id="PF02353">
    <property type="entry name" value="CMAS"/>
    <property type="match status" value="1"/>
</dbReference>
<dbReference type="PIRSF" id="PIRSF003085">
    <property type="entry name" value="CMAS"/>
    <property type="match status" value="1"/>
</dbReference>
<organism evidence="6 7">
    <name type="scientific">Thioalkalicoccus limnaeus</name>
    <dbReference type="NCBI Taxonomy" id="120681"/>
    <lineage>
        <taxon>Bacteria</taxon>
        <taxon>Pseudomonadati</taxon>
        <taxon>Pseudomonadota</taxon>
        <taxon>Gammaproteobacteria</taxon>
        <taxon>Chromatiales</taxon>
        <taxon>Chromatiaceae</taxon>
        <taxon>Thioalkalicoccus</taxon>
    </lineage>
</organism>
<keyword evidence="7" id="KW-1185">Reference proteome</keyword>
<evidence type="ECO:0000313" key="7">
    <source>
        <dbReference type="Proteomes" id="UP001564408"/>
    </source>
</evidence>
<dbReference type="Proteomes" id="UP001564408">
    <property type="component" value="Unassembled WGS sequence"/>
</dbReference>
<comment type="caution">
    <text evidence="6">The sequence shown here is derived from an EMBL/GenBank/DDBJ whole genome shotgun (WGS) entry which is preliminary data.</text>
</comment>
<reference evidence="6 7" key="1">
    <citation type="submission" date="2024-05" db="EMBL/GenBank/DDBJ databases">
        <title>Genome Sequence and Characterization of the New Strain Purple Sulfur Bacterium of Genus Thioalkalicoccus.</title>
        <authorList>
            <person name="Bryantseva I.A."/>
            <person name="Kyndt J.A."/>
            <person name="Imhoff J.F."/>
        </authorList>
    </citation>
    <scope>NUCLEOTIDE SEQUENCE [LARGE SCALE GENOMIC DNA]</scope>
    <source>
        <strain evidence="6 7">Um2</strain>
    </source>
</reference>
<keyword evidence="5" id="KW-0443">Lipid metabolism</keyword>
<name>A0ABV4BDR8_9GAMM</name>
<dbReference type="EC" id="2.1.1.-" evidence="6"/>
<dbReference type="Gene3D" id="3.40.50.150">
    <property type="entry name" value="Vaccinia Virus protein VP39"/>
    <property type="match status" value="1"/>
</dbReference>
<dbReference type="GO" id="GO:0032259">
    <property type="term" value="P:methylation"/>
    <property type="evidence" value="ECO:0007669"/>
    <property type="project" value="UniProtKB-KW"/>
</dbReference>
<dbReference type="InterPro" id="IPR050723">
    <property type="entry name" value="CFA/CMAS"/>
</dbReference>
<accession>A0ABV4BDR8</accession>
<comment type="similarity">
    <text evidence="1">Belongs to the CFA/CMAS family.</text>
</comment>
<keyword evidence="3 6" id="KW-0808">Transferase</keyword>
<keyword evidence="4" id="KW-0949">S-adenosyl-L-methionine</keyword>